<accession>A0A9W8HQZ1</accession>
<proteinExistence type="predicted"/>
<gene>
    <name evidence="1" type="ORF">GGI15_001554</name>
</gene>
<sequence length="61" mass="6897">MFTLTLETTFRPRYTDTGSDTYSPIPLTPDLGQIVNSIAAQPSVSEAMRRVQYDDNTRDEL</sequence>
<organism evidence="1 2">
    <name type="scientific">Coemansia interrupta</name>
    <dbReference type="NCBI Taxonomy" id="1126814"/>
    <lineage>
        <taxon>Eukaryota</taxon>
        <taxon>Fungi</taxon>
        <taxon>Fungi incertae sedis</taxon>
        <taxon>Zoopagomycota</taxon>
        <taxon>Kickxellomycotina</taxon>
        <taxon>Kickxellomycetes</taxon>
        <taxon>Kickxellales</taxon>
        <taxon>Kickxellaceae</taxon>
        <taxon>Coemansia</taxon>
    </lineage>
</organism>
<comment type="caution">
    <text evidence="1">The sequence shown here is derived from an EMBL/GenBank/DDBJ whole genome shotgun (WGS) entry which is preliminary data.</text>
</comment>
<name>A0A9W8HQZ1_9FUNG</name>
<dbReference type="OrthoDB" id="5579696at2759"/>
<dbReference type="Proteomes" id="UP001140172">
    <property type="component" value="Unassembled WGS sequence"/>
</dbReference>
<evidence type="ECO:0000313" key="2">
    <source>
        <dbReference type="Proteomes" id="UP001140172"/>
    </source>
</evidence>
<dbReference type="EMBL" id="JANBUM010000064">
    <property type="protein sequence ID" value="KAJ2786382.1"/>
    <property type="molecule type" value="Genomic_DNA"/>
</dbReference>
<keyword evidence="2" id="KW-1185">Reference proteome</keyword>
<evidence type="ECO:0000313" key="1">
    <source>
        <dbReference type="EMBL" id="KAJ2786382.1"/>
    </source>
</evidence>
<reference evidence="1" key="1">
    <citation type="submission" date="2022-07" db="EMBL/GenBank/DDBJ databases">
        <title>Phylogenomic reconstructions and comparative analyses of Kickxellomycotina fungi.</title>
        <authorList>
            <person name="Reynolds N.K."/>
            <person name="Stajich J.E."/>
            <person name="Barry K."/>
            <person name="Grigoriev I.V."/>
            <person name="Crous P."/>
            <person name="Smith M.E."/>
        </authorList>
    </citation>
    <scope>NUCLEOTIDE SEQUENCE</scope>
    <source>
        <strain evidence="1">BCRC 34489</strain>
    </source>
</reference>
<dbReference type="AlphaFoldDB" id="A0A9W8HQZ1"/>
<protein>
    <submittedName>
        <fullName evidence="1">Uncharacterized protein</fullName>
    </submittedName>
</protein>